<accession>A0A239KJK6</accession>
<dbReference type="InterPro" id="IPR017592">
    <property type="entry name" value="Pilus_assmbl_Flp-typ_CpaB"/>
</dbReference>
<name>A0A239KJK6_9RHOB</name>
<dbReference type="Pfam" id="PF16976">
    <property type="entry name" value="RcpC"/>
    <property type="match status" value="1"/>
</dbReference>
<evidence type="ECO:0000259" key="1">
    <source>
        <dbReference type="Pfam" id="PF16976"/>
    </source>
</evidence>
<sequence length="294" mass="31623">MRIVFALVLIIGIGLAGFAVYMAQGFMSRMSAERDELLAAQLAAPPMVDVVVVTTDKAYGQSLTKDDVKWMRWQKDSLPVGAFVRDPAEVPDADVADGAQLFPEGQPERYVITAMQQFEPLLASKVTEPGEDAGITSRLGKGMRAYAIRVDVASGVSGFLRPGDRVDVYWTGASVAGSETLGDITKLIQTNIKLIAVDQIADKARLAPVIARTVTIEATPQQVAALAQAQSTGRLSLSLVGAEDDTVAQVSEVDQRTLLGVVEQAPEIIQQERICTTKIRRGAEVIEQEIPCIN</sequence>
<feature type="domain" description="Flp pilus assembly protein RcpC/CpaB" evidence="1">
    <location>
        <begin position="135"/>
        <end position="239"/>
    </location>
</feature>
<dbReference type="InterPro" id="IPR031571">
    <property type="entry name" value="RcpC_dom"/>
</dbReference>
<dbReference type="NCBIfam" id="TIGR03177">
    <property type="entry name" value="pilus_cpaB"/>
    <property type="match status" value="1"/>
</dbReference>
<protein>
    <submittedName>
        <fullName evidence="2">Pilus assembly protein CpaB</fullName>
    </submittedName>
</protein>
<dbReference type="RefSeq" id="WP_089234366.1">
    <property type="nucleotide sequence ID" value="NZ_FZOY01000007.1"/>
</dbReference>
<reference evidence="2 3" key="1">
    <citation type="submission" date="2017-06" db="EMBL/GenBank/DDBJ databases">
        <authorList>
            <person name="Kim H.J."/>
            <person name="Triplett B.A."/>
        </authorList>
    </citation>
    <scope>NUCLEOTIDE SEQUENCE [LARGE SCALE GENOMIC DNA]</scope>
    <source>
        <strain evidence="2 3">DSM 29339</strain>
    </source>
</reference>
<dbReference type="OrthoDB" id="163768at2"/>
<keyword evidence="3" id="KW-1185">Reference proteome</keyword>
<evidence type="ECO:0000313" key="2">
    <source>
        <dbReference type="EMBL" id="SNT18235.1"/>
    </source>
</evidence>
<gene>
    <name evidence="2" type="ORF">SAMN05421757_107156</name>
</gene>
<dbReference type="AlphaFoldDB" id="A0A239KJK6"/>
<dbReference type="Proteomes" id="UP000198426">
    <property type="component" value="Unassembled WGS sequence"/>
</dbReference>
<organism evidence="2 3">
    <name type="scientific">Tropicimonas sediminicola</name>
    <dbReference type="NCBI Taxonomy" id="1031541"/>
    <lineage>
        <taxon>Bacteria</taxon>
        <taxon>Pseudomonadati</taxon>
        <taxon>Pseudomonadota</taxon>
        <taxon>Alphaproteobacteria</taxon>
        <taxon>Rhodobacterales</taxon>
        <taxon>Roseobacteraceae</taxon>
        <taxon>Tropicimonas</taxon>
    </lineage>
</organism>
<dbReference type="EMBL" id="FZOY01000007">
    <property type="protein sequence ID" value="SNT18235.1"/>
    <property type="molecule type" value="Genomic_DNA"/>
</dbReference>
<proteinExistence type="predicted"/>
<evidence type="ECO:0000313" key="3">
    <source>
        <dbReference type="Proteomes" id="UP000198426"/>
    </source>
</evidence>